<comment type="caution">
    <text evidence="2">The sequence shown here is derived from an EMBL/GenBank/DDBJ whole genome shotgun (WGS) entry which is preliminary data.</text>
</comment>
<dbReference type="Proteomes" id="UP000032221">
    <property type="component" value="Unassembled WGS sequence"/>
</dbReference>
<evidence type="ECO:0000256" key="1">
    <source>
        <dbReference type="SAM" id="MobiDB-lite"/>
    </source>
</evidence>
<gene>
    <name evidence="2" type="ORF">TL10_27670</name>
</gene>
<feature type="non-terminal residue" evidence="2">
    <location>
        <position position="1"/>
    </location>
</feature>
<evidence type="ECO:0000313" key="2">
    <source>
        <dbReference type="EMBL" id="KIU13811.1"/>
    </source>
</evidence>
<name>A0A0D1LCZ8_9MYCO</name>
<feature type="region of interest" description="Disordered" evidence="1">
    <location>
        <begin position="181"/>
        <end position="201"/>
    </location>
</feature>
<keyword evidence="3" id="KW-1185">Reference proteome</keyword>
<organism evidence="2 3">
    <name type="scientific">Mycolicibacterium llatzerense</name>
    <dbReference type="NCBI Taxonomy" id="280871"/>
    <lineage>
        <taxon>Bacteria</taxon>
        <taxon>Bacillati</taxon>
        <taxon>Actinomycetota</taxon>
        <taxon>Actinomycetes</taxon>
        <taxon>Mycobacteriales</taxon>
        <taxon>Mycobacteriaceae</taxon>
        <taxon>Mycolicibacterium</taxon>
    </lineage>
</organism>
<sequence>FAVGVTANKLLCDAEIAPDGSVVVIEDVGANGLSGVYVHEDVGGDGGTARALWVHTMDIHECDLAGKLVRVRVYSGSDSRGLGVPAFDGQLDIASGVMALGDRHNRTRQLLFGTPKIVRVSVFLGSEIETIQFSDSESRYPVSGTGEVNVLLHGETGFVQALGYPMPRWSWLQRLRRRGRDRTPRTHVEVGPPVPTRCAGEEPVPAWSGVAL</sequence>
<dbReference type="OrthoDB" id="4632224at2"/>
<proteinExistence type="predicted"/>
<accession>A0A0D1LCZ8</accession>
<dbReference type="EMBL" id="JXST01000063">
    <property type="protein sequence ID" value="KIU13811.1"/>
    <property type="molecule type" value="Genomic_DNA"/>
</dbReference>
<evidence type="ECO:0000313" key="3">
    <source>
        <dbReference type="Proteomes" id="UP000032221"/>
    </source>
</evidence>
<reference evidence="2 3" key="1">
    <citation type="submission" date="2015-01" db="EMBL/GenBank/DDBJ databases">
        <title>Genome sequence of Mycobacterium llatzerense and Mycobacterium immunogenum recovered from brain abscess.</title>
        <authorList>
            <person name="Greninger A.L."/>
            <person name="Langelier C."/>
            <person name="Cunningham G."/>
            <person name="Chiu C.Y."/>
            <person name="Miller S."/>
        </authorList>
    </citation>
    <scope>NUCLEOTIDE SEQUENCE [LARGE SCALE GENOMIC DNA]</scope>
    <source>
        <strain evidence="2 3">CLUC14</strain>
    </source>
</reference>
<dbReference type="RefSeq" id="WP_043988192.1">
    <property type="nucleotide sequence ID" value="NZ_JXST01000063.1"/>
</dbReference>
<protein>
    <submittedName>
        <fullName evidence="2">Uncharacterized protein</fullName>
    </submittedName>
</protein>
<dbReference type="PATRIC" id="fig|280871.6.peg.5741"/>
<dbReference type="AlphaFoldDB" id="A0A0D1LCZ8"/>